<dbReference type="GO" id="GO:0043190">
    <property type="term" value="C:ATP-binding cassette (ABC) transporter complex"/>
    <property type="evidence" value="ECO:0007669"/>
    <property type="project" value="TreeGrafter"/>
</dbReference>
<comment type="caution">
    <text evidence="10">The sequence shown here is derived from an EMBL/GenBank/DDBJ whole genome shotgun (WGS) entry which is preliminary data.</text>
</comment>
<gene>
    <name evidence="10" type="ORF">EV213_12365</name>
</gene>
<dbReference type="GO" id="GO:0016887">
    <property type="term" value="F:ATP hydrolysis activity"/>
    <property type="evidence" value="ECO:0007669"/>
    <property type="project" value="InterPro"/>
</dbReference>
<dbReference type="Proteomes" id="UP000295632">
    <property type="component" value="Unassembled WGS sequence"/>
</dbReference>
<evidence type="ECO:0000256" key="6">
    <source>
        <dbReference type="ARBA" id="ARBA00022840"/>
    </source>
</evidence>
<dbReference type="InterPro" id="IPR017871">
    <property type="entry name" value="ABC_transporter-like_CS"/>
</dbReference>
<evidence type="ECO:0000313" key="10">
    <source>
        <dbReference type="EMBL" id="TDQ34738.1"/>
    </source>
</evidence>
<keyword evidence="8" id="KW-0472">Membrane</keyword>
<dbReference type="FunFam" id="3.40.50.300:FF:000224">
    <property type="entry name" value="Energy-coupling factor transporter ATP-binding protein EcfA"/>
    <property type="match status" value="1"/>
</dbReference>
<evidence type="ECO:0000256" key="1">
    <source>
        <dbReference type="ARBA" id="ARBA00004202"/>
    </source>
</evidence>
<dbReference type="GO" id="GO:0042626">
    <property type="term" value="F:ATPase-coupled transmembrane transporter activity"/>
    <property type="evidence" value="ECO:0007669"/>
    <property type="project" value="TreeGrafter"/>
</dbReference>
<dbReference type="InterPro" id="IPR050095">
    <property type="entry name" value="ECF_ABC_transporter_ATP-bd"/>
</dbReference>
<evidence type="ECO:0000256" key="8">
    <source>
        <dbReference type="ARBA" id="ARBA00023136"/>
    </source>
</evidence>
<accession>A0A4R6TUJ1</accession>
<evidence type="ECO:0000256" key="5">
    <source>
        <dbReference type="ARBA" id="ARBA00022741"/>
    </source>
</evidence>
<dbReference type="Pfam" id="PF00005">
    <property type="entry name" value="ABC_tran"/>
    <property type="match status" value="1"/>
</dbReference>
<dbReference type="PANTHER" id="PTHR43553">
    <property type="entry name" value="HEAVY METAL TRANSPORTER"/>
    <property type="match status" value="1"/>
</dbReference>
<dbReference type="InterPro" id="IPR015856">
    <property type="entry name" value="ABC_transpr_CbiO/EcfA_su"/>
</dbReference>
<protein>
    <submittedName>
        <fullName evidence="10">Energy-coupling factor transport system ATP-binding protein</fullName>
    </submittedName>
</protein>
<proteinExistence type="inferred from homology"/>
<evidence type="ECO:0000256" key="3">
    <source>
        <dbReference type="ARBA" id="ARBA00022448"/>
    </source>
</evidence>
<keyword evidence="3" id="KW-0813">Transport</keyword>
<evidence type="ECO:0000256" key="4">
    <source>
        <dbReference type="ARBA" id="ARBA00022475"/>
    </source>
</evidence>
<dbReference type="InterPro" id="IPR003593">
    <property type="entry name" value="AAA+_ATPase"/>
</dbReference>
<dbReference type="PROSITE" id="PS00211">
    <property type="entry name" value="ABC_TRANSPORTER_1"/>
    <property type="match status" value="1"/>
</dbReference>
<dbReference type="AlphaFoldDB" id="A0A4R6TUJ1"/>
<reference evidence="10 11" key="1">
    <citation type="submission" date="2019-03" db="EMBL/GenBank/DDBJ databases">
        <title>Genomic Encyclopedia of Type Strains, Phase IV (KMG-IV): sequencing the most valuable type-strain genomes for metagenomic binning, comparative biology and taxonomic classification.</title>
        <authorList>
            <person name="Goeker M."/>
        </authorList>
    </citation>
    <scope>NUCLEOTIDE SEQUENCE [LARGE SCALE GENOMIC DNA]</scope>
    <source>
        <strain evidence="10 11">DSM 28697</strain>
    </source>
</reference>
<keyword evidence="6 10" id="KW-0067">ATP-binding</keyword>
<organism evidence="10 11">
    <name type="scientific">Aureibacillus halotolerans</name>
    <dbReference type="NCBI Taxonomy" id="1508390"/>
    <lineage>
        <taxon>Bacteria</taxon>
        <taxon>Bacillati</taxon>
        <taxon>Bacillota</taxon>
        <taxon>Bacilli</taxon>
        <taxon>Bacillales</taxon>
        <taxon>Bacillaceae</taxon>
        <taxon>Aureibacillus</taxon>
    </lineage>
</organism>
<dbReference type="OrthoDB" id="9784332at2"/>
<sequence length="276" mass="30780">MNALEFEDVTFAYPGAMPALVNVAFVVKRGTWVAVAGRNGSGKSTMARLTNGLLLPSSGRVIVGGSLCTTQPDEGHAVRKKLGLLFQNPDHHFVATTLEEDIAFGLENDAMPQHAMQRKIEKALSDVGLSEARRRDPRHLSGGQKQRAALAGLIAREPDIYVMDESFSMIDPVGRQDLLNVVRQLLTPEKTLLTVTHSLEEMLQADRLLWLEEGRLTMDGNPADVILSILQQSPASEWPSFVYEVSKQLVEEEWLKSPLVKEEELVEHIWRLYSNR</sequence>
<dbReference type="SUPFAM" id="SSF52540">
    <property type="entry name" value="P-loop containing nucleoside triphosphate hydrolases"/>
    <property type="match status" value="1"/>
</dbReference>
<feature type="domain" description="ABC transporter" evidence="9">
    <location>
        <begin position="4"/>
        <end position="238"/>
    </location>
</feature>
<dbReference type="InterPro" id="IPR003439">
    <property type="entry name" value="ABC_transporter-like_ATP-bd"/>
</dbReference>
<dbReference type="Gene3D" id="3.40.50.300">
    <property type="entry name" value="P-loop containing nucleotide triphosphate hydrolases"/>
    <property type="match status" value="1"/>
</dbReference>
<keyword evidence="5" id="KW-0547">Nucleotide-binding</keyword>
<dbReference type="GO" id="GO:0015087">
    <property type="term" value="F:cobalt ion transmembrane transporter activity"/>
    <property type="evidence" value="ECO:0007669"/>
    <property type="project" value="UniProtKB-ARBA"/>
</dbReference>
<dbReference type="InterPro" id="IPR027417">
    <property type="entry name" value="P-loop_NTPase"/>
</dbReference>
<evidence type="ECO:0000259" key="9">
    <source>
        <dbReference type="PROSITE" id="PS50893"/>
    </source>
</evidence>
<comment type="similarity">
    <text evidence="2">Belongs to the ABC transporter superfamily.</text>
</comment>
<evidence type="ECO:0000313" key="11">
    <source>
        <dbReference type="Proteomes" id="UP000295632"/>
    </source>
</evidence>
<dbReference type="PROSITE" id="PS50893">
    <property type="entry name" value="ABC_TRANSPORTER_2"/>
    <property type="match status" value="1"/>
</dbReference>
<dbReference type="RefSeq" id="WP_133582079.1">
    <property type="nucleotide sequence ID" value="NZ_SNYJ01000023.1"/>
</dbReference>
<keyword evidence="7" id="KW-1278">Translocase</keyword>
<evidence type="ECO:0000256" key="2">
    <source>
        <dbReference type="ARBA" id="ARBA00005417"/>
    </source>
</evidence>
<keyword evidence="4" id="KW-1003">Cell membrane</keyword>
<dbReference type="PANTHER" id="PTHR43553:SF24">
    <property type="entry name" value="ENERGY-COUPLING FACTOR TRANSPORTER ATP-BINDING PROTEIN ECFA1"/>
    <property type="match status" value="1"/>
</dbReference>
<keyword evidence="11" id="KW-1185">Reference proteome</keyword>
<name>A0A4R6TUJ1_9BACI</name>
<evidence type="ECO:0000256" key="7">
    <source>
        <dbReference type="ARBA" id="ARBA00022967"/>
    </source>
</evidence>
<dbReference type="CDD" id="cd03225">
    <property type="entry name" value="ABC_cobalt_CbiO_domain1"/>
    <property type="match status" value="1"/>
</dbReference>
<dbReference type="GO" id="GO:0005524">
    <property type="term" value="F:ATP binding"/>
    <property type="evidence" value="ECO:0007669"/>
    <property type="project" value="UniProtKB-KW"/>
</dbReference>
<dbReference type="EMBL" id="SNYJ01000023">
    <property type="protein sequence ID" value="TDQ34738.1"/>
    <property type="molecule type" value="Genomic_DNA"/>
</dbReference>
<comment type="subcellular location">
    <subcellularLocation>
        <location evidence="1">Cell membrane</location>
        <topology evidence="1">Peripheral membrane protein</topology>
    </subcellularLocation>
</comment>
<dbReference type="SMART" id="SM00382">
    <property type="entry name" value="AAA"/>
    <property type="match status" value="1"/>
</dbReference>